<evidence type="ECO:0000256" key="1">
    <source>
        <dbReference type="SAM" id="MobiDB-lite"/>
    </source>
</evidence>
<dbReference type="EMBL" id="BARS01017398">
    <property type="protein sequence ID" value="GAF97401.1"/>
    <property type="molecule type" value="Genomic_DNA"/>
</dbReference>
<reference evidence="2" key="1">
    <citation type="journal article" date="2014" name="Front. Microbiol.">
        <title>High frequency of phylogenetically diverse reductive dehalogenase-homologous genes in deep subseafloor sedimentary metagenomes.</title>
        <authorList>
            <person name="Kawai M."/>
            <person name="Futagami T."/>
            <person name="Toyoda A."/>
            <person name="Takaki Y."/>
            <person name="Nishi S."/>
            <person name="Hori S."/>
            <person name="Arai W."/>
            <person name="Tsubouchi T."/>
            <person name="Morono Y."/>
            <person name="Uchiyama I."/>
            <person name="Ito T."/>
            <person name="Fujiyama A."/>
            <person name="Inagaki F."/>
            <person name="Takami H."/>
        </authorList>
    </citation>
    <scope>NUCLEOTIDE SEQUENCE</scope>
    <source>
        <strain evidence="2">Expedition CK06-06</strain>
    </source>
</reference>
<proteinExistence type="predicted"/>
<dbReference type="AlphaFoldDB" id="X0UDK9"/>
<sequence length="163" mass="17815">MTDYPSDYPQANTGTYAGGVDYGLLRSSVPAALPNQKKVFNSPRTNISMTFEMTNDEYVPWLVWMLTNGYYWFNMDIVSPLAPVDIFSNHSVRVTSSFEIQKLGDNWMSVSCAVEMLPADSEDPLAPARIEGDWVVAGSPASPSPDWLVGGSPSSPSPDWVAA</sequence>
<accession>X0UDK9</accession>
<evidence type="ECO:0000313" key="2">
    <source>
        <dbReference type="EMBL" id="GAF97401.1"/>
    </source>
</evidence>
<organism evidence="2">
    <name type="scientific">marine sediment metagenome</name>
    <dbReference type="NCBI Taxonomy" id="412755"/>
    <lineage>
        <taxon>unclassified sequences</taxon>
        <taxon>metagenomes</taxon>
        <taxon>ecological metagenomes</taxon>
    </lineage>
</organism>
<feature type="non-terminal residue" evidence="2">
    <location>
        <position position="163"/>
    </location>
</feature>
<protein>
    <submittedName>
        <fullName evidence="2">Uncharacterized protein</fullName>
    </submittedName>
</protein>
<comment type="caution">
    <text evidence="2">The sequence shown here is derived from an EMBL/GenBank/DDBJ whole genome shotgun (WGS) entry which is preliminary data.</text>
</comment>
<gene>
    <name evidence="2" type="ORF">S01H1_28463</name>
</gene>
<feature type="region of interest" description="Disordered" evidence="1">
    <location>
        <begin position="141"/>
        <end position="163"/>
    </location>
</feature>
<name>X0UDK9_9ZZZZ</name>